<keyword evidence="1" id="KW-0812">Transmembrane</keyword>
<evidence type="ECO:0000256" key="1">
    <source>
        <dbReference type="SAM" id="Phobius"/>
    </source>
</evidence>
<gene>
    <name evidence="2" type="ORF">RMAR0315_LOCUS9288</name>
    <name evidence="3" type="ORF">RMAR0315_LOCUS9289</name>
</gene>
<reference evidence="3" key="1">
    <citation type="submission" date="2021-01" db="EMBL/GenBank/DDBJ databases">
        <authorList>
            <person name="Corre E."/>
            <person name="Pelletier E."/>
            <person name="Niang G."/>
            <person name="Scheremetjew M."/>
            <person name="Finn R."/>
            <person name="Kale V."/>
            <person name="Holt S."/>
            <person name="Cochrane G."/>
            <person name="Meng A."/>
            <person name="Brown T."/>
            <person name="Cohen L."/>
        </authorList>
    </citation>
    <scope>NUCLEOTIDE SEQUENCE</scope>
    <source>
        <strain evidence="3">UTEX LB 2760</strain>
    </source>
</reference>
<evidence type="ECO:0000313" key="3">
    <source>
        <dbReference type="EMBL" id="CAD8399297.1"/>
    </source>
</evidence>
<proteinExistence type="predicted"/>
<evidence type="ECO:0000313" key="2">
    <source>
        <dbReference type="EMBL" id="CAD8399296.1"/>
    </source>
</evidence>
<feature type="transmembrane region" description="Helical" evidence="1">
    <location>
        <begin position="57"/>
        <end position="75"/>
    </location>
</feature>
<protein>
    <submittedName>
        <fullName evidence="3">Uncharacterized protein</fullName>
    </submittedName>
</protein>
<sequence length="109" mass="12035">MKTLAVALMFLEGPGYVRLGSNGLVIVAFLIIFEAFRRYLTVKDESAKVIKFIPTQINPLVSIRIFSAFIFGLALCGTVQESLNDHHFDTKEALEELILLLAALVVLPA</sequence>
<organism evidence="3">
    <name type="scientific">Rhodosorus marinus</name>
    <dbReference type="NCBI Taxonomy" id="101924"/>
    <lineage>
        <taxon>Eukaryota</taxon>
        <taxon>Rhodophyta</taxon>
        <taxon>Stylonematophyceae</taxon>
        <taxon>Stylonematales</taxon>
        <taxon>Stylonemataceae</taxon>
        <taxon>Rhodosorus</taxon>
    </lineage>
</organism>
<keyword evidence="1" id="KW-0472">Membrane</keyword>
<accession>A0A6T6P961</accession>
<name>A0A6T6P961_9RHOD</name>
<dbReference type="AlphaFoldDB" id="A0A6T6P961"/>
<dbReference type="EMBL" id="HBEK01016979">
    <property type="protein sequence ID" value="CAD8399296.1"/>
    <property type="molecule type" value="Transcribed_RNA"/>
</dbReference>
<feature type="transmembrane region" description="Helical" evidence="1">
    <location>
        <begin position="16"/>
        <end position="36"/>
    </location>
</feature>
<keyword evidence="1" id="KW-1133">Transmembrane helix</keyword>
<dbReference type="EMBL" id="HBEK01016980">
    <property type="protein sequence ID" value="CAD8399297.1"/>
    <property type="molecule type" value="Transcribed_RNA"/>
</dbReference>